<dbReference type="AlphaFoldDB" id="A0A0D8JDQ9"/>
<evidence type="ECO:0000313" key="1">
    <source>
        <dbReference type="EMBL" id="KJF44844.1"/>
    </source>
</evidence>
<name>A0A0D8JDQ9_9BACT</name>
<comment type="caution">
    <text evidence="1">The sequence shown here is derived from an EMBL/GenBank/DDBJ whole genome shotgun (WGS) entry which is preliminary data.</text>
</comment>
<dbReference type="EMBL" id="JRHC01000001">
    <property type="protein sequence ID" value="KJF44844.1"/>
    <property type="molecule type" value="Genomic_DNA"/>
</dbReference>
<dbReference type="OrthoDB" id="1119391at2"/>
<gene>
    <name evidence="1" type="ORF">LH29_05240</name>
</gene>
<sequence>MKKLILILAIALVFAGCEKDFVDEPTGNMELKSGNSDKVTGVDEYGYNWNAHHFNGSFYNAIVGDNLYAFAPWSHTTPYMGVDEEITPADPGDLMYDLWSIAWYLRDVNLLMRWNEALISKEGVYPGSLDEWIGSDAWITFQFSGVDENGKQWSQFQKMVAANHDDQLKTEGEWYPVGVWYNNNDEEIGIFNDWTQLILVQCVKTGEPPFPFSTIPAYKNTARLGFGITKK</sequence>
<organism evidence="1 2">
    <name type="scientific">Draconibacterium sediminis</name>
    <dbReference type="NCBI Taxonomy" id="1544798"/>
    <lineage>
        <taxon>Bacteria</taxon>
        <taxon>Pseudomonadati</taxon>
        <taxon>Bacteroidota</taxon>
        <taxon>Bacteroidia</taxon>
        <taxon>Marinilabiliales</taxon>
        <taxon>Prolixibacteraceae</taxon>
        <taxon>Draconibacterium</taxon>
    </lineage>
</organism>
<reference evidence="1 2" key="1">
    <citation type="submission" date="2014-09" db="EMBL/GenBank/DDBJ databases">
        <title>Draft Genome Sequence of Draconibacterium sp. JN14CK-3.</title>
        <authorList>
            <person name="Dong C."/>
            <person name="Lai Q."/>
            <person name="Shao Z."/>
        </authorList>
    </citation>
    <scope>NUCLEOTIDE SEQUENCE [LARGE SCALE GENOMIC DNA]</scope>
    <source>
        <strain evidence="1 2">JN14CK-3</strain>
    </source>
</reference>
<dbReference type="PROSITE" id="PS51257">
    <property type="entry name" value="PROKAR_LIPOPROTEIN"/>
    <property type="match status" value="1"/>
</dbReference>
<protein>
    <submittedName>
        <fullName evidence="1">Uncharacterized protein</fullName>
    </submittedName>
</protein>
<dbReference type="STRING" id="1544798.LH29_05240"/>
<dbReference type="Proteomes" id="UP000032544">
    <property type="component" value="Unassembled WGS sequence"/>
</dbReference>
<dbReference type="RefSeq" id="WP_045026372.1">
    <property type="nucleotide sequence ID" value="NZ_JRHC01000001.1"/>
</dbReference>
<accession>A0A0D8JDQ9</accession>
<keyword evidence="2" id="KW-1185">Reference proteome</keyword>
<proteinExistence type="predicted"/>
<evidence type="ECO:0000313" key="2">
    <source>
        <dbReference type="Proteomes" id="UP000032544"/>
    </source>
</evidence>